<protein>
    <submittedName>
        <fullName evidence="2">PTS glucitol/sorbitol transporter subunit IIA</fullName>
    </submittedName>
</protein>
<organism evidence="2 3">
    <name type="scientific">Leeia speluncae</name>
    <dbReference type="NCBI Taxonomy" id="2884804"/>
    <lineage>
        <taxon>Bacteria</taxon>
        <taxon>Pseudomonadati</taxon>
        <taxon>Pseudomonadota</taxon>
        <taxon>Betaproteobacteria</taxon>
        <taxon>Neisseriales</taxon>
        <taxon>Leeiaceae</taxon>
        <taxon>Leeia</taxon>
    </lineage>
</organism>
<name>A0ABS8D7Z6_9NEIS</name>
<evidence type="ECO:0000313" key="3">
    <source>
        <dbReference type="Proteomes" id="UP001165395"/>
    </source>
</evidence>
<sequence length="125" mass="13272">MVYYSTNITEVGPEVFDLLDGGVLILYADGAPEALAEVAVQHLVDVNDPSKQPTVGDSLMIGEQKVKITAIGETAWHKVQDLGHVVFSFNGADVAERPGEICTEALDVDVLKQSLMSGCSLAIAN</sequence>
<dbReference type="Pfam" id="PF03829">
    <property type="entry name" value="PTSIIA_gutA"/>
    <property type="match status" value="1"/>
</dbReference>
<feature type="modified residue" description="Phosphohistidine; by HPr" evidence="1">
    <location>
        <position position="42"/>
    </location>
</feature>
<keyword evidence="3" id="KW-1185">Reference proteome</keyword>
<dbReference type="Proteomes" id="UP001165395">
    <property type="component" value="Unassembled WGS sequence"/>
</dbReference>
<gene>
    <name evidence="2" type="ORF">LIN78_12350</name>
</gene>
<evidence type="ECO:0000256" key="1">
    <source>
        <dbReference type="PROSITE-ProRule" id="PRU00420"/>
    </source>
</evidence>
<dbReference type="PROSITE" id="PS51097">
    <property type="entry name" value="PTS_EIIA_TYPE_5"/>
    <property type="match status" value="1"/>
</dbReference>
<comment type="caution">
    <text evidence="2">The sequence shown here is derived from an EMBL/GenBank/DDBJ whole genome shotgun (WGS) entry which is preliminary data.</text>
</comment>
<dbReference type="InterPro" id="IPR036665">
    <property type="entry name" value="PTS_IIA_glucitol/sorbitol_sf"/>
</dbReference>
<proteinExistence type="predicted"/>
<dbReference type="RefSeq" id="WP_227181147.1">
    <property type="nucleotide sequence ID" value="NZ_JAJBZT010000006.1"/>
</dbReference>
<reference evidence="2" key="1">
    <citation type="submission" date="2021-10" db="EMBL/GenBank/DDBJ databases">
        <title>The complete genome sequence of Leeia sp. TBRC 13508.</title>
        <authorList>
            <person name="Charoenyingcharoen P."/>
            <person name="Yukphan P."/>
        </authorList>
    </citation>
    <scope>NUCLEOTIDE SEQUENCE</scope>
    <source>
        <strain evidence="2">TBRC 13508</strain>
    </source>
</reference>
<dbReference type="PANTHER" id="PTHR40398:SF1">
    <property type="entry name" value="PTS SYSTEM GLUCITOL_SORBITOL-SPECIFIC EIIA COMPONENT"/>
    <property type="match status" value="1"/>
</dbReference>
<dbReference type="InterPro" id="IPR004716">
    <property type="entry name" value="PTS_IIA_glucitol/sorbitol-sp"/>
</dbReference>
<accession>A0ABS8D7Z6</accession>
<dbReference type="Gene3D" id="2.40.33.40">
    <property type="entry name" value="Phosphotransferase system, glucitol/sorbitol-specific IIA component"/>
    <property type="match status" value="1"/>
</dbReference>
<dbReference type="PANTHER" id="PTHR40398">
    <property type="entry name" value="PTS SYSTEM GLUCITOL/SORBITOL-SPECIFIC EIIA COMPONENT"/>
    <property type="match status" value="1"/>
</dbReference>
<dbReference type="SUPFAM" id="SSF141530">
    <property type="entry name" value="PTSIIA/GutA-like"/>
    <property type="match status" value="1"/>
</dbReference>
<evidence type="ECO:0000313" key="2">
    <source>
        <dbReference type="EMBL" id="MCB6184336.1"/>
    </source>
</evidence>
<dbReference type="EMBL" id="JAJBZT010000006">
    <property type="protein sequence ID" value="MCB6184336.1"/>
    <property type="molecule type" value="Genomic_DNA"/>
</dbReference>